<evidence type="ECO:0000313" key="11">
    <source>
        <dbReference type="Proteomes" id="UP000807306"/>
    </source>
</evidence>
<dbReference type="OrthoDB" id="275177at2759"/>
<gene>
    <name evidence="10" type="ORF">CPB83DRAFT_839671</name>
</gene>
<dbReference type="Proteomes" id="UP000807306">
    <property type="component" value="Unassembled WGS sequence"/>
</dbReference>
<evidence type="ECO:0000256" key="8">
    <source>
        <dbReference type="ARBA" id="ARBA00048090"/>
    </source>
</evidence>
<dbReference type="Gene3D" id="3.40.50.300">
    <property type="entry name" value="P-loop containing nucleotide triphosphate hydrolases"/>
    <property type="match status" value="1"/>
</dbReference>
<evidence type="ECO:0000313" key="10">
    <source>
        <dbReference type="EMBL" id="KAF9523499.1"/>
    </source>
</evidence>
<evidence type="ECO:0000256" key="1">
    <source>
        <dbReference type="ARBA" id="ARBA00004875"/>
    </source>
</evidence>
<accession>A0A9P6E6N5</accession>
<dbReference type="GO" id="GO:0046316">
    <property type="term" value="F:gluconokinase activity"/>
    <property type="evidence" value="ECO:0007669"/>
    <property type="project" value="UniProtKB-EC"/>
</dbReference>
<organism evidence="10 11">
    <name type="scientific">Crepidotus variabilis</name>
    <dbReference type="NCBI Taxonomy" id="179855"/>
    <lineage>
        <taxon>Eukaryota</taxon>
        <taxon>Fungi</taxon>
        <taxon>Dikarya</taxon>
        <taxon>Basidiomycota</taxon>
        <taxon>Agaricomycotina</taxon>
        <taxon>Agaricomycetes</taxon>
        <taxon>Agaricomycetidae</taxon>
        <taxon>Agaricales</taxon>
        <taxon>Agaricineae</taxon>
        <taxon>Crepidotaceae</taxon>
        <taxon>Crepidotus</taxon>
    </lineage>
</organism>
<keyword evidence="10" id="KW-0378">Hydrolase</keyword>
<protein>
    <recommendedName>
        <fullName evidence="3 9">Gluconokinase</fullName>
        <ecNumber evidence="3 9">2.7.1.12</ecNumber>
    </recommendedName>
</protein>
<evidence type="ECO:0000256" key="5">
    <source>
        <dbReference type="ARBA" id="ARBA00022741"/>
    </source>
</evidence>
<name>A0A9P6E6N5_9AGAR</name>
<dbReference type="InterPro" id="IPR006001">
    <property type="entry name" value="Therm_gnt_kin"/>
</dbReference>
<dbReference type="CDD" id="cd02021">
    <property type="entry name" value="GntK"/>
    <property type="match status" value="1"/>
</dbReference>
<dbReference type="PANTHER" id="PTHR43442:SF3">
    <property type="entry name" value="GLUCONOKINASE-RELATED"/>
    <property type="match status" value="1"/>
</dbReference>
<reference evidence="10" key="1">
    <citation type="submission" date="2020-11" db="EMBL/GenBank/DDBJ databases">
        <authorList>
            <consortium name="DOE Joint Genome Institute"/>
            <person name="Ahrendt S."/>
            <person name="Riley R."/>
            <person name="Andreopoulos W."/>
            <person name="Labutti K."/>
            <person name="Pangilinan J."/>
            <person name="Ruiz-Duenas F.J."/>
            <person name="Barrasa J.M."/>
            <person name="Sanchez-Garcia M."/>
            <person name="Camarero S."/>
            <person name="Miyauchi S."/>
            <person name="Serrano A."/>
            <person name="Linde D."/>
            <person name="Babiker R."/>
            <person name="Drula E."/>
            <person name="Ayuso-Fernandez I."/>
            <person name="Pacheco R."/>
            <person name="Padilla G."/>
            <person name="Ferreira P."/>
            <person name="Barriuso J."/>
            <person name="Kellner H."/>
            <person name="Castanera R."/>
            <person name="Alfaro M."/>
            <person name="Ramirez L."/>
            <person name="Pisabarro A.G."/>
            <person name="Kuo A."/>
            <person name="Tritt A."/>
            <person name="Lipzen A."/>
            <person name="He G."/>
            <person name="Yan M."/>
            <person name="Ng V."/>
            <person name="Cullen D."/>
            <person name="Martin F."/>
            <person name="Rosso M.-N."/>
            <person name="Henrissat B."/>
            <person name="Hibbett D."/>
            <person name="Martinez A.T."/>
            <person name="Grigoriev I.V."/>
        </authorList>
    </citation>
    <scope>NUCLEOTIDE SEQUENCE</scope>
    <source>
        <strain evidence="10">CBS 506.95</strain>
    </source>
</reference>
<keyword evidence="4 9" id="KW-0808">Transferase</keyword>
<dbReference type="GO" id="GO:0005975">
    <property type="term" value="P:carbohydrate metabolic process"/>
    <property type="evidence" value="ECO:0007669"/>
    <property type="project" value="InterPro"/>
</dbReference>
<dbReference type="EMBL" id="MU157916">
    <property type="protein sequence ID" value="KAF9523499.1"/>
    <property type="molecule type" value="Genomic_DNA"/>
</dbReference>
<dbReference type="AlphaFoldDB" id="A0A9P6E6N5"/>
<dbReference type="SUPFAM" id="SSF52540">
    <property type="entry name" value="P-loop containing nucleoside triphosphate hydrolases"/>
    <property type="match status" value="1"/>
</dbReference>
<keyword evidence="6 9" id="KW-0418">Kinase</keyword>
<evidence type="ECO:0000256" key="2">
    <source>
        <dbReference type="ARBA" id="ARBA00008420"/>
    </source>
</evidence>
<evidence type="ECO:0000256" key="7">
    <source>
        <dbReference type="ARBA" id="ARBA00022840"/>
    </source>
</evidence>
<dbReference type="PANTHER" id="PTHR43442">
    <property type="entry name" value="GLUCONOKINASE-RELATED"/>
    <property type="match status" value="1"/>
</dbReference>
<evidence type="ECO:0000256" key="9">
    <source>
        <dbReference type="RuleBase" id="RU363066"/>
    </source>
</evidence>
<dbReference type="GO" id="GO:0005737">
    <property type="term" value="C:cytoplasm"/>
    <property type="evidence" value="ECO:0007669"/>
    <property type="project" value="TreeGrafter"/>
</dbReference>
<keyword evidence="7 9" id="KW-0067">ATP-binding</keyword>
<dbReference type="GO" id="GO:0016787">
    <property type="term" value="F:hydrolase activity"/>
    <property type="evidence" value="ECO:0007669"/>
    <property type="project" value="UniProtKB-KW"/>
</dbReference>
<dbReference type="InterPro" id="IPR027417">
    <property type="entry name" value="P-loop_NTPase"/>
</dbReference>
<sequence length="227" mass="24989">MDVQSSIHPNEDIAKVNHDTSLKYLFVVVMGVSGTGKTTLGSALSKALDIPYVEGDALHPRENVEKMSNGHPLTDGDRQPWLELIRKTAVRYTIESPIEARSDKKLVGVVISCSALKRSYRELLRGRVDSLPLPDPVPSDISTPSWKVPQLQTCFVYIKGSRDLILKRMEARVGHYMKASMLDTQLAVLESPEGEDGVIVVDNEASTNDQVKIALEGLKSFVGEGLF</sequence>
<comment type="catalytic activity">
    <reaction evidence="8 9">
        <text>D-gluconate + ATP = 6-phospho-D-gluconate + ADP + H(+)</text>
        <dbReference type="Rhea" id="RHEA:19433"/>
        <dbReference type="ChEBI" id="CHEBI:15378"/>
        <dbReference type="ChEBI" id="CHEBI:18391"/>
        <dbReference type="ChEBI" id="CHEBI:30616"/>
        <dbReference type="ChEBI" id="CHEBI:58759"/>
        <dbReference type="ChEBI" id="CHEBI:456216"/>
        <dbReference type="EC" id="2.7.1.12"/>
    </reaction>
</comment>
<proteinExistence type="inferred from homology"/>
<comment type="caution">
    <text evidence="10">The sequence shown here is derived from an EMBL/GenBank/DDBJ whole genome shotgun (WGS) entry which is preliminary data.</text>
</comment>
<evidence type="ECO:0000256" key="6">
    <source>
        <dbReference type="ARBA" id="ARBA00022777"/>
    </source>
</evidence>
<comment type="similarity">
    <text evidence="2 9">Belongs to the gluconokinase GntK/GntV family.</text>
</comment>
<keyword evidence="11" id="KW-1185">Reference proteome</keyword>
<comment type="pathway">
    <text evidence="1 9">Carbohydrate acid metabolism; D-gluconate degradation.</text>
</comment>
<dbReference type="NCBIfam" id="TIGR01313">
    <property type="entry name" value="therm_gnt_kin"/>
    <property type="match status" value="1"/>
</dbReference>
<dbReference type="EC" id="2.7.1.12" evidence="3 9"/>
<evidence type="ECO:0000256" key="4">
    <source>
        <dbReference type="ARBA" id="ARBA00022679"/>
    </source>
</evidence>
<dbReference type="GO" id="GO:0005524">
    <property type="term" value="F:ATP binding"/>
    <property type="evidence" value="ECO:0007669"/>
    <property type="project" value="UniProtKB-KW"/>
</dbReference>
<evidence type="ECO:0000256" key="3">
    <source>
        <dbReference type="ARBA" id="ARBA00012054"/>
    </source>
</evidence>
<keyword evidence="5 9" id="KW-0547">Nucleotide-binding</keyword>